<evidence type="ECO:0000313" key="3">
    <source>
        <dbReference type="Proteomes" id="UP000191691"/>
    </source>
</evidence>
<feature type="region of interest" description="Disordered" evidence="1">
    <location>
        <begin position="1"/>
        <end position="29"/>
    </location>
</feature>
<proteinExistence type="predicted"/>
<organism evidence="2 3">
    <name type="scientific">Penicillium nalgiovense</name>
    <dbReference type="NCBI Taxonomy" id="60175"/>
    <lineage>
        <taxon>Eukaryota</taxon>
        <taxon>Fungi</taxon>
        <taxon>Dikarya</taxon>
        <taxon>Ascomycota</taxon>
        <taxon>Pezizomycotina</taxon>
        <taxon>Eurotiomycetes</taxon>
        <taxon>Eurotiomycetidae</taxon>
        <taxon>Eurotiales</taxon>
        <taxon>Aspergillaceae</taxon>
        <taxon>Penicillium</taxon>
    </lineage>
</organism>
<name>A0A1V6Z201_PENNA</name>
<dbReference type="Proteomes" id="UP000191691">
    <property type="component" value="Unassembled WGS sequence"/>
</dbReference>
<gene>
    <name evidence="2" type="ORF">PENNAL_c0005G06986</name>
</gene>
<protein>
    <submittedName>
        <fullName evidence="2">Uncharacterized protein</fullName>
    </submittedName>
</protein>
<evidence type="ECO:0000313" key="2">
    <source>
        <dbReference type="EMBL" id="OQE93729.1"/>
    </source>
</evidence>
<evidence type="ECO:0000256" key="1">
    <source>
        <dbReference type="SAM" id="MobiDB-lite"/>
    </source>
</evidence>
<dbReference type="EMBL" id="MOOB01000005">
    <property type="protein sequence ID" value="OQE93729.1"/>
    <property type="molecule type" value="Genomic_DNA"/>
</dbReference>
<sequence>MAQGQASDPKNAYPVAHWSEGKRRKDVSVPGIACPSNPFARLSPWEADTLANYGPIGGMLPGLATTTPNENHTVKGST</sequence>
<accession>A0A1V6Z201</accession>
<dbReference type="AlphaFoldDB" id="A0A1V6Z201"/>
<comment type="caution">
    <text evidence="2">The sequence shown here is derived from an EMBL/GenBank/DDBJ whole genome shotgun (WGS) entry which is preliminary data.</text>
</comment>
<keyword evidence="3" id="KW-1185">Reference proteome</keyword>
<reference evidence="3" key="1">
    <citation type="journal article" date="2017" name="Nat. Microbiol.">
        <title>Global analysis of biosynthetic gene clusters reveals vast potential of secondary metabolite production in Penicillium species.</title>
        <authorList>
            <person name="Nielsen J.C."/>
            <person name="Grijseels S."/>
            <person name="Prigent S."/>
            <person name="Ji B."/>
            <person name="Dainat J."/>
            <person name="Nielsen K.F."/>
            <person name="Frisvad J.C."/>
            <person name="Workman M."/>
            <person name="Nielsen J."/>
        </authorList>
    </citation>
    <scope>NUCLEOTIDE SEQUENCE [LARGE SCALE GENOMIC DNA]</scope>
    <source>
        <strain evidence="3">IBT 13039</strain>
    </source>
</reference>